<keyword evidence="2" id="KW-1185">Reference proteome</keyword>
<dbReference type="AlphaFoldDB" id="A0A5B7JNN8"/>
<evidence type="ECO:0000313" key="1">
    <source>
        <dbReference type="EMBL" id="MPC96225.1"/>
    </source>
</evidence>
<accession>A0A5B7JNN8</accession>
<name>A0A5B7JNN8_PORTR</name>
<organism evidence="1 2">
    <name type="scientific">Portunus trituberculatus</name>
    <name type="common">Swimming crab</name>
    <name type="synonym">Neptunus trituberculatus</name>
    <dbReference type="NCBI Taxonomy" id="210409"/>
    <lineage>
        <taxon>Eukaryota</taxon>
        <taxon>Metazoa</taxon>
        <taxon>Ecdysozoa</taxon>
        <taxon>Arthropoda</taxon>
        <taxon>Crustacea</taxon>
        <taxon>Multicrustacea</taxon>
        <taxon>Malacostraca</taxon>
        <taxon>Eumalacostraca</taxon>
        <taxon>Eucarida</taxon>
        <taxon>Decapoda</taxon>
        <taxon>Pleocyemata</taxon>
        <taxon>Brachyura</taxon>
        <taxon>Eubrachyura</taxon>
        <taxon>Portunoidea</taxon>
        <taxon>Portunidae</taxon>
        <taxon>Portuninae</taxon>
        <taxon>Portunus</taxon>
    </lineage>
</organism>
<gene>
    <name evidence="1" type="ORF">E2C01_091470</name>
</gene>
<evidence type="ECO:0000313" key="2">
    <source>
        <dbReference type="Proteomes" id="UP000324222"/>
    </source>
</evidence>
<proteinExistence type="predicted"/>
<reference evidence="1 2" key="1">
    <citation type="submission" date="2019-05" db="EMBL/GenBank/DDBJ databases">
        <title>Another draft genome of Portunus trituberculatus and its Hox gene families provides insights of decapod evolution.</title>
        <authorList>
            <person name="Jeong J.-H."/>
            <person name="Song I."/>
            <person name="Kim S."/>
            <person name="Choi T."/>
            <person name="Kim D."/>
            <person name="Ryu S."/>
            <person name="Kim W."/>
        </authorList>
    </citation>
    <scope>NUCLEOTIDE SEQUENCE [LARGE SCALE GENOMIC DNA]</scope>
    <source>
        <tissue evidence="1">Muscle</tissue>
    </source>
</reference>
<comment type="caution">
    <text evidence="1">The sequence shown here is derived from an EMBL/GenBank/DDBJ whole genome shotgun (WGS) entry which is preliminary data.</text>
</comment>
<dbReference type="Proteomes" id="UP000324222">
    <property type="component" value="Unassembled WGS sequence"/>
</dbReference>
<sequence>MKERWLSGRELVAGVSLR</sequence>
<dbReference type="EMBL" id="VSRR010105104">
    <property type="protein sequence ID" value="MPC96225.1"/>
    <property type="molecule type" value="Genomic_DNA"/>
</dbReference>
<protein>
    <submittedName>
        <fullName evidence="1">Uncharacterized protein</fullName>
    </submittedName>
</protein>